<dbReference type="EMBL" id="MNZT01000047">
    <property type="protein sequence ID" value="OIP97788.1"/>
    <property type="molecule type" value="Genomic_DNA"/>
</dbReference>
<proteinExistence type="predicted"/>
<dbReference type="Gene3D" id="1.20.58.2140">
    <property type="match status" value="1"/>
</dbReference>
<dbReference type="GO" id="GO:0043565">
    <property type="term" value="F:sequence-specific DNA binding"/>
    <property type="evidence" value="ECO:0007669"/>
    <property type="project" value="InterPro"/>
</dbReference>
<organism evidence="1 2">
    <name type="scientific">Candidatus Wirthbacteria bacterium CG2_30_54_11</name>
    <dbReference type="NCBI Taxonomy" id="1817892"/>
    <lineage>
        <taxon>Bacteria</taxon>
        <taxon>Candidatus Wirthbacteria</taxon>
    </lineage>
</organism>
<dbReference type="PANTHER" id="PTHR10741">
    <property type="entry name" value="TRANSLIN AND TRANSLIN ASSOCIATED PROTEIN X"/>
    <property type="match status" value="1"/>
</dbReference>
<dbReference type="InterPro" id="IPR036081">
    <property type="entry name" value="Translin_sf"/>
</dbReference>
<reference evidence="1 2" key="1">
    <citation type="journal article" date="2016" name="Environ. Microbiol.">
        <title>Genomic resolution of a cold subsurface aquifer community provides metabolic insights for novel microbes adapted to high CO concentrations.</title>
        <authorList>
            <person name="Probst A.J."/>
            <person name="Castelle C.J."/>
            <person name="Singh A."/>
            <person name="Brown C.T."/>
            <person name="Anantharaman K."/>
            <person name="Sharon I."/>
            <person name="Hug L.A."/>
            <person name="Burstein D."/>
            <person name="Emerson J.B."/>
            <person name="Thomas B.C."/>
            <person name="Banfield J.F."/>
        </authorList>
    </citation>
    <scope>NUCLEOTIDE SEQUENCE [LARGE SCALE GENOMIC DNA]</scope>
    <source>
        <strain evidence="1">CG2_30_54_11</strain>
    </source>
</reference>
<accession>A0A1J5IL47</accession>
<dbReference type="AlphaFoldDB" id="A0A1J5IL47"/>
<dbReference type="SUPFAM" id="SSF74784">
    <property type="entry name" value="Translin"/>
    <property type="match status" value="1"/>
</dbReference>
<gene>
    <name evidence="1" type="ORF">AUK40_02515</name>
</gene>
<dbReference type="Proteomes" id="UP000183245">
    <property type="component" value="Unassembled WGS sequence"/>
</dbReference>
<sequence length="195" mass="22381">MQKVVMKALRDAIATYNTFEKQFREVTVQSDELRRMSKRVIFHVAKGDETQATKILEEAAKLLDSIVHSVDDSQILYDNEGYKAASEEFLEACLTYMILTGKKFDLAAITTTATRRVGAFSDLCGELARASILLATEGDEKRILKIRDFIQELLLELNKTRVVENSYLRTKYDQAEKALRKVEDILYDLKMRTKK</sequence>
<comment type="caution">
    <text evidence="1">The sequence shown here is derived from an EMBL/GenBank/DDBJ whole genome shotgun (WGS) entry which is preliminary data.</text>
</comment>
<dbReference type="Pfam" id="PF01997">
    <property type="entry name" value="Translin"/>
    <property type="match status" value="1"/>
</dbReference>
<dbReference type="InterPro" id="IPR002848">
    <property type="entry name" value="Translin_fam"/>
</dbReference>
<evidence type="ECO:0000313" key="1">
    <source>
        <dbReference type="EMBL" id="OIP97788.1"/>
    </source>
</evidence>
<name>A0A1J5IL47_9BACT</name>
<evidence type="ECO:0008006" key="3">
    <source>
        <dbReference type="Google" id="ProtNLM"/>
    </source>
</evidence>
<evidence type="ECO:0000313" key="2">
    <source>
        <dbReference type="Proteomes" id="UP000183245"/>
    </source>
</evidence>
<protein>
    <recommendedName>
        <fullName evidence="3">Translin</fullName>
    </recommendedName>
</protein>